<evidence type="ECO:0000313" key="2">
    <source>
        <dbReference type="EMBL" id="SNX33425.1"/>
    </source>
</evidence>
<feature type="signal peptide" evidence="1">
    <location>
        <begin position="1"/>
        <end position="22"/>
    </location>
</feature>
<dbReference type="EMBL" id="HAHM01000068">
    <property type="protein sequence ID" value="SNX33425.1"/>
    <property type="molecule type" value="Transcribed_RNA"/>
</dbReference>
<name>A0A4Q8K240_9ARAC</name>
<reference evidence="2" key="1">
    <citation type="submission" date="2017-05" db="EMBL/GenBank/DDBJ databases">
        <authorList>
            <person name="QRISCLOUD D."/>
        </authorList>
    </citation>
    <scope>NUCLEOTIDE SEQUENCE</scope>
</reference>
<feature type="chain" id="PRO_5020886024" evidence="1">
    <location>
        <begin position="23"/>
        <end position="66"/>
    </location>
</feature>
<organism evidence="2">
    <name type="scientific">Liphistius thaleban</name>
    <dbReference type="NCBI Taxonomy" id="1905330"/>
    <lineage>
        <taxon>Eukaryota</taxon>
        <taxon>Metazoa</taxon>
        <taxon>Ecdysozoa</taxon>
        <taxon>Arthropoda</taxon>
        <taxon>Chelicerata</taxon>
        <taxon>Arachnida</taxon>
        <taxon>Araneae</taxon>
        <taxon>Mesothelae</taxon>
        <taxon>Liphistiidae</taxon>
        <taxon>Liphistius</taxon>
    </lineage>
</organism>
<reference evidence="2" key="2">
    <citation type="submission" date="2019-05" db="EMBL/GenBank/DDBJ databases">
        <title>Unravelling the molecular evolution of spider venoms.</title>
        <authorList>
            <person name="Pineda S."/>
        </authorList>
    </citation>
    <scope>NUCLEOTIDE SEQUENCE</scope>
</reference>
<proteinExistence type="predicted"/>
<keyword evidence="1" id="KW-0732">Signal</keyword>
<protein>
    <submittedName>
        <fullName evidence="2">U37-Liphistoxin-Lth1a_1</fullName>
    </submittedName>
</protein>
<dbReference type="AlphaFoldDB" id="A0A4Q8K240"/>
<accession>A0A4Q8K240</accession>
<sequence>MLRPMNLLYLFAASSCLYSTQQNCDPCRAILLGTAFFAPSGRCSIHIIRLPFVYLRRVFERHQHQS</sequence>
<dbReference type="PROSITE" id="PS51257">
    <property type="entry name" value="PROKAR_LIPOPROTEIN"/>
    <property type="match status" value="1"/>
</dbReference>
<evidence type="ECO:0000256" key="1">
    <source>
        <dbReference type="SAM" id="SignalP"/>
    </source>
</evidence>